<proteinExistence type="inferred from homology"/>
<dbReference type="PIRSF" id="PIRSF019239">
    <property type="entry name" value="MrpE"/>
    <property type="match status" value="1"/>
</dbReference>
<protein>
    <submittedName>
        <fullName evidence="8">Multisubunit potassium/proton antiporter, PhaE subunit (TC 2.A.63.1.1)</fullName>
    </submittedName>
</protein>
<keyword evidence="4 7" id="KW-0812">Transmembrane</keyword>
<comment type="subcellular location">
    <subcellularLocation>
        <location evidence="1">Cell membrane</location>
        <topology evidence="1">Multi-pass membrane protein</topology>
    </subcellularLocation>
</comment>
<keyword evidence="9" id="KW-1185">Reference proteome</keyword>
<evidence type="ECO:0000313" key="9">
    <source>
        <dbReference type="Proteomes" id="UP000318431"/>
    </source>
</evidence>
<feature type="transmembrane region" description="Helical" evidence="7">
    <location>
        <begin position="104"/>
        <end position="123"/>
    </location>
</feature>
<evidence type="ECO:0000256" key="5">
    <source>
        <dbReference type="ARBA" id="ARBA00022989"/>
    </source>
</evidence>
<feature type="transmembrane region" description="Helical" evidence="7">
    <location>
        <begin position="62"/>
        <end position="83"/>
    </location>
</feature>
<evidence type="ECO:0000256" key="4">
    <source>
        <dbReference type="ARBA" id="ARBA00022692"/>
    </source>
</evidence>
<dbReference type="PANTHER" id="PTHR34584:SF1">
    <property type="entry name" value="NA(+)_H(+) ANTIPORTER SUBUNIT E1"/>
    <property type="match status" value="1"/>
</dbReference>
<keyword evidence="3" id="KW-1003">Cell membrane</keyword>
<keyword evidence="6 7" id="KW-0472">Membrane</keyword>
<evidence type="ECO:0000313" key="8">
    <source>
        <dbReference type="EMBL" id="TWI62624.1"/>
    </source>
</evidence>
<organism evidence="8 9">
    <name type="scientific">Pseudoduganella lurida</name>
    <dbReference type="NCBI Taxonomy" id="1036180"/>
    <lineage>
        <taxon>Bacteria</taxon>
        <taxon>Pseudomonadati</taxon>
        <taxon>Pseudomonadota</taxon>
        <taxon>Betaproteobacteria</taxon>
        <taxon>Burkholderiales</taxon>
        <taxon>Oxalobacteraceae</taxon>
        <taxon>Telluria group</taxon>
        <taxon>Pseudoduganella</taxon>
    </lineage>
</organism>
<dbReference type="AlphaFoldDB" id="A0A562R208"/>
<dbReference type="GO" id="GO:0005886">
    <property type="term" value="C:plasma membrane"/>
    <property type="evidence" value="ECO:0007669"/>
    <property type="project" value="UniProtKB-SubCell"/>
</dbReference>
<dbReference type="EMBL" id="VLLB01000008">
    <property type="protein sequence ID" value="TWI62624.1"/>
    <property type="molecule type" value="Genomic_DNA"/>
</dbReference>
<dbReference type="RefSeq" id="WP_229474757.1">
    <property type="nucleotide sequence ID" value="NZ_VLLB01000008.1"/>
</dbReference>
<sequence length="179" mass="20363">MRWLPFPIVSLALCALWLVLNQTLDPANILFGAALGIAVPLLTRRLQPLGYPRLRKPLVFVRLIGMAAVEIVRSCFAVCRIILFKDYGKVNSQFIRVPLTMRDPYGLAMLSCLINMTPGTVWIEILPEGHELALHVFDLHDRDWWVDTIRTRYEAPLMQIFESGDIPSQKKENDHGNPA</sequence>
<evidence type="ECO:0000256" key="3">
    <source>
        <dbReference type="ARBA" id="ARBA00022475"/>
    </source>
</evidence>
<accession>A0A562R208</accession>
<evidence type="ECO:0000256" key="2">
    <source>
        <dbReference type="ARBA" id="ARBA00006228"/>
    </source>
</evidence>
<dbReference type="Pfam" id="PF01899">
    <property type="entry name" value="MNHE"/>
    <property type="match status" value="1"/>
</dbReference>
<evidence type="ECO:0000256" key="1">
    <source>
        <dbReference type="ARBA" id="ARBA00004651"/>
    </source>
</evidence>
<dbReference type="PANTHER" id="PTHR34584">
    <property type="entry name" value="NA(+)/H(+) ANTIPORTER SUBUNIT E1"/>
    <property type="match status" value="1"/>
</dbReference>
<reference evidence="8 9" key="1">
    <citation type="journal article" date="2015" name="Stand. Genomic Sci.">
        <title>Genomic Encyclopedia of Bacterial and Archaeal Type Strains, Phase III: the genomes of soil and plant-associated and newly described type strains.</title>
        <authorList>
            <person name="Whitman W.B."/>
            <person name="Woyke T."/>
            <person name="Klenk H.P."/>
            <person name="Zhou Y."/>
            <person name="Lilburn T.G."/>
            <person name="Beck B.J."/>
            <person name="De Vos P."/>
            <person name="Vandamme P."/>
            <person name="Eisen J.A."/>
            <person name="Garrity G."/>
            <person name="Hugenholtz P."/>
            <person name="Kyrpides N.C."/>
        </authorList>
    </citation>
    <scope>NUCLEOTIDE SEQUENCE [LARGE SCALE GENOMIC DNA]</scope>
    <source>
        <strain evidence="8 9">CGMCC 1.10822</strain>
    </source>
</reference>
<dbReference type="Proteomes" id="UP000318431">
    <property type="component" value="Unassembled WGS sequence"/>
</dbReference>
<evidence type="ECO:0000256" key="6">
    <source>
        <dbReference type="ARBA" id="ARBA00023136"/>
    </source>
</evidence>
<comment type="caution">
    <text evidence="8">The sequence shown here is derived from an EMBL/GenBank/DDBJ whole genome shotgun (WGS) entry which is preliminary data.</text>
</comment>
<dbReference type="InterPro" id="IPR002758">
    <property type="entry name" value="Cation_antiport_E"/>
</dbReference>
<comment type="similarity">
    <text evidence="2">Belongs to the CPA3 antiporters (TC 2.A.63) subunit E family.</text>
</comment>
<name>A0A562R208_9BURK</name>
<gene>
    <name evidence="8" type="ORF">IP91_04146</name>
</gene>
<dbReference type="GO" id="GO:0008324">
    <property type="term" value="F:monoatomic cation transmembrane transporter activity"/>
    <property type="evidence" value="ECO:0007669"/>
    <property type="project" value="InterPro"/>
</dbReference>
<evidence type="ECO:0000256" key="7">
    <source>
        <dbReference type="SAM" id="Phobius"/>
    </source>
</evidence>
<keyword evidence="5 7" id="KW-1133">Transmembrane helix</keyword>